<gene>
    <name evidence="3" type="ORF">BGZ80_008238</name>
</gene>
<dbReference type="GO" id="GO:0000030">
    <property type="term" value="F:mannosyltransferase activity"/>
    <property type="evidence" value="ECO:0007669"/>
    <property type="project" value="TreeGrafter"/>
</dbReference>
<evidence type="ECO:0000256" key="2">
    <source>
        <dbReference type="SAM" id="SignalP"/>
    </source>
</evidence>
<keyword evidence="1" id="KW-0812">Transmembrane</keyword>
<feature type="signal peptide" evidence="2">
    <location>
        <begin position="1"/>
        <end position="25"/>
    </location>
</feature>
<dbReference type="GO" id="GO:0006506">
    <property type="term" value="P:GPI anchor biosynthetic process"/>
    <property type="evidence" value="ECO:0007669"/>
    <property type="project" value="TreeGrafter"/>
</dbReference>
<dbReference type="EMBL" id="JAAAID010000440">
    <property type="protein sequence ID" value="KAG0017490.1"/>
    <property type="molecule type" value="Genomic_DNA"/>
</dbReference>
<keyword evidence="2" id="KW-0732">Signal</keyword>
<dbReference type="AlphaFoldDB" id="A0A9P6MYC1"/>
<proteinExistence type="predicted"/>
<dbReference type="PANTHER" id="PTHR28022">
    <property type="entry name" value="GPI MANNOSYLTRANSFERASE 2 SUBUNIT PGA1"/>
    <property type="match status" value="1"/>
</dbReference>
<protein>
    <recommendedName>
        <fullName evidence="5">Protein BIG1</fullName>
    </recommendedName>
</protein>
<dbReference type="Proteomes" id="UP000703661">
    <property type="component" value="Unassembled WGS sequence"/>
</dbReference>
<dbReference type="GO" id="GO:0031501">
    <property type="term" value="C:mannosyltransferase complex"/>
    <property type="evidence" value="ECO:0007669"/>
    <property type="project" value="TreeGrafter"/>
</dbReference>
<keyword evidence="1" id="KW-1133">Transmembrane helix</keyword>
<feature type="chain" id="PRO_5040208446" description="Protein BIG1" evidence="2">
    <location>
        <begin position="26"/>
        <end position="270"/>
    </location>
</feature>
<accession>A0A9P6MYC1</accession>
<dbReference type="InterPro" id="IPR019433">
    <property type="entry name" value="GPI_ManTrfase_II_coact_Pga1"/>
</dbReference>
<name>A0A9P6MYC1_9FUNG</name>
<dbReference type="PANTHER" id="PTHR28022:SF1">
    <property type="entry name" value="GPI MANNOSYLTRANSFERASE 2 SUBUNIT PGA1"/>
    <property type="match status" value="1"/>
</dbReference>
<feature type="transmembrane region" description="Helical" evidence="1">
    <location>
        <begin position="226"/>
        <end position="245"/>
    </location>
</feature>
<comment type="caution">
    <text evidence="3">The sequence shown here is derived from an EMBL/GenBank/DDBJ whole genome shotgun (WGS) entry which is preliminary data.</text>
</comment>
<evidence type="ECO:0000256" key="1">
    <source>
        <dbReference type="SAM" id="Phobius"/>
    </source>
</evidence>
<dbReference type="GO" id="GO:0005789">
    <property type="term" value="C:endoplasmic reticulum membrane"/>
    <property type="evidence" value="ECO:0007669"/>
    <property type="project" value="TreeGrafter"/>
</dbReference>
<sequence length="270" mass="30002">MHRSVLLLTLCLSLVLTFVPQAVQANTEKVIFTAKHISAPSADSRIDNLAKDSKKTHSVLDPAQWKRLSSPHTIIRAETLLPSFHENDLIHVLLEQAATQQSLPGSQKGTLVKDVEDGIDLQNREFKWYILEDLENGASFELRISYPSTSPADFDMKVWTLGEAQEQLPSEVRLADHFPQTAMFARVKATYTGISYQSNGTSSPETFPIPYNLVLERLYFMIPYQALKLAAVIAVVAVVGLVYIVPTTHRALLNIASGKSGITRDEKKSL</sequence>
<evidence type="ECO:0008006" key="5">
    <source>
        <dbReference type="Google" id="ProtNLM"/>
    </source>
</evidence>
<evidence type="ECO:0000313" key="3">
    <source>
        <dbReference type="EMBL" id="KAG0017490.1"/>
    </source>
</evidence>
<organism evidence="3 4">
    <name type="scientific">Entomortierella chlamydospora</name>
    <dbReference type="NCBI Taxonomy" id="101097"/>
    <lineage>
        <taxon>Eukaryota</taxon>
        <taxon>Fungi</taxon>
        <taxon>Fungi incertae sedis</taxon>
        <taxon>Mucoromycota</taxon>
        <taxon>Mortierellomycotina</taxon>
        <taxon>Mortierellomycetes</taxon>
        <taxon>Mortierellales</taxon>
        <taxon>Mortierellaceae</taxon>
        <taxon>Entomortierella</taxon>
    </lineage>
</organism>
<keyword evidence="1" id="KW-0472">Membrane</keyword>
<evidence type="ECO:0000313" key="4">
    <source>
        <dbReference type="Proteomes" id="UP000703661"/>
    </source>
</evidence>
<reference evidence="3" key="1">
    <citation type="journal article" date="2020" name="Fungal Divers.">
        <title>Resolving the Mortierellaceae phylogeny through synthesis of multi-gene phylogenetics and phylogenomics.</title>
        <authorList>
            <person name="Vandepol N."/>
            <person name="Liber J."/>
            <person name="Desiro A."/>
            <person name="Na H."/>
            <person name="Kennedy M."/>
            <person name="Barry K."/>
            <person name="Grigoriev I.V."/>
            <person name="Miller A.N."/>
            <person name="O'Donnell K."/>
            <person name="Stajich J.E."/>
            <person name="Bonito G."/>
        </authorList>
    </citation>
    <scope>NUCLEOTIDE SEQUENCE</scope>
    <source>
        <strain evidence="3">NRRL 2769</strain>
    </source>
</reference>
<dbReference type="OrthoDB" id="3360032at2759"/>
<keyword evidence="4" id="KW-1185">Reference proteome</keyword>